<accession>A0A0K8RHU9</accession>
<dbReference type="AlphaFoldDB" id="A0A0K8RHU9"/>
<evidence type="ECO:0000256" key="2">
    <source>
        <dbReference type="SAM" id="SignalP"/>
    </source>
</evidence>
<feature type="chain" id="PRO_5005518304" evidence="2">
    <location>
        <begin position="20"/>
        <end position="164"/>
    </location>
</feature>
<dbReference type="EMBL" id="GADI01003350">
    <property type="protein sequence ID" value="JAA70458.1"/>
    <property type="molecule type" value="mRNA"/>
</dbReference>
<reference evidence="3" key="1">
    <citation type="submission" date="2012-12" db="EMBL/GenBank/DDBJ databases">
        <title>Identification and characterization of a phenylalanine ammonia-lyase gene family in Isatis indigotica Fort.</title>
        <authorList>
            <person name="Liu Q."/>
            <person name="Chen J."/>
            <person name="Zhou X."/>
            <person name="Di P."/>
            <person name="Xiao Y."/>
            <person name="Xuan H."/>
            <person name="Zhang L."/>
            <person name="Chen W."/>
        </authorList>
    </citation>
    <scope>NUCLEOTIDE SEQUENCE</scope>
    <source>
        <tissue evidence="3">Salivary gland</tissue>
    </source>
</reference>
<feature type="region of interest" description="Disordered" evidence="1">
    <location>
        <begin position="140"/>
        <end position="164"/>
    </location>
</feature>
<feature type="signal peptide" evidence="2">
    <location>
        <begin position="1"/>
        <end position="19"/>
    </location>
</feature>
<proteinExistence type="evidence at transcript level"/>
<evidence type="ECO:0000313" key="3">
    <source>
        <dbReference type="EMBL" id="JAA70458.1"/>
    </source>
</evidence>
<evidence type="ECO:0000256" key="1">
    <source>
        <dbReference type="SAM" id="MobiDB-lite"/>
    </source>
</evidence>
<sequence>MRLQLFMLAIGSGAIFCVAGDGDRGIQNSVETTTFDLTDDELDAIVQGLGQCTYHYINYDGRKAAIGCTATCGQTATSLQARHDSDKSEEITLELSDKLCILVTDNTTCENGTVILQGYLGNCTEGKCNANQTGPSITILGSEETENLAETGEEDEQESKENYE</sequence>
<name>A0A0K8RHU9_IXORI</name>
<feature type="compositionally biased region" description="Acidic residues" evidence="1">
    <location>
        <begin position="143"/>
        <end position="158"/>
    </location>
</feature>
<protein>
    <submittedName>
        <fullName evidence="3">Uncharacterized protein</fullName>
    </submittedName>
</protein>
<keyword evidence="2" id="KW-0732">Signal</keyword>
<organism evidence="3">
    <name type="scientific">Ixodes ricinus</name>
    <name type="common">Common tick</name>
    <name type="synonym">Acarus ricinus</name>
    <dbReference type="NCBI Taxonomy" id="34613"/>
    <lineage>
        <taxon>Eukaryota</taxon>
        <taxon>Metazoa</taxon>
        <taxon>Ecdysozoa</taxon>
        <taxon>Arthropoda</taxon>
        <taxon>Chelicerata</taxon>
        <taxon>Arachnida</taxon>
        <taxon>Acari</taxon>
        <taxon>Parasitiformes</taxon>
        <taxon>Ixodida</taxon>
        <taxon>Ixodoidea</taxon>
        <taxon>Ixodidae</taxon>
        <taxon>Ixodinae</taxon>
        <taxon>Ixodes</taxon>
    </lineage>
</organism>